<dbReference type="GO" id="GO:0006508">
    <property type="term" value="P:proteolysis"/>
    <property type="evidence" value="ECO:0007669"/>
    <property type="project" value="UniProtKB-KW"/>
</dbReference>
<dbReference type="PANTHER" id="PTHR21666">
    <property type="entry name" value="PEPTIDASE-RELATED"/>
    <property type="match status" value="1"/>
</dbReference>
<dbReference type="Gene3D" id="2.70.70.10">
    <property type="entry name" value="Glucose Permease (Domain IIA)"/>
    <property type="match status" value="1"/>
</dbReference>
<keyword evidence="4 9" id="KW-0378">Hydrolase</keyword>
<evidence type="ECO:0000256" key="4">
    <source>
        <dbReference type="ARBA" id="ARBA00022801"/>
    </source>
</evidence>
<reference evidence="9 10" key="1">
    <citation type="submission" date="2016-07" db="EMBL/GenBank/DDBJ databases">
        <title>Complete genome sequence of Altererythrobacter namhicola JCM 16345T, containing esterase-encoding genes.</title>
        <authorList>
            <person name="Cheng H."/>
            <person name="Wu Y.-H."/>
            <person name="Jian S.-L."/>
            <person name="Huo Y.-Y."/>
            <person name="Wang C.-S."/>
            <person name="Xu X.-W."/>
        </authorList>
    </citation>
    <scope>NUCLEOTIDE SEQUENCE [LARGE SCALE GENOMIC DNA]</scope>
    <source>
        <strain evidence="9 10">JCM 16345</strain>
    </source>
</reference>
<feature type="domain" description="M23ase beta-sheet core" evidence="8">
    <location>
        <begin position="378"/>
        <end position="473"/>
    </location>
</feature>
<dbReference type="KEGG" id="anh:A6F65_00402"/>
<dbReference type="CDD" id="cd12797">
    <property type="entry name" value="M23_peptidase"/>
    <property type="match status" value="1"/>
</dbReference>
<dbReference type="InterPro" id="IPR011055">
    <property type="entry name" value="Dup_hybrid_motif"/>
</dbReference>
<sequence length="535" mass="57888">MFTQADSEALPEGNRAQPASLSHDAIIGAPLRAKIAREGGTLGQRYENWRQAASARLSALDLAPDLASNIGSVRWLRGSATLLGLTVLAFAFWPDFSRLEAAPPVDIDEAARDEFRSQSIAPLALGADSGRRMGESRFVSQLASAPERPRMDVLATLAQGDGFARMLTRAGVGEAEAIRVAEMVGDAMPLSQIQSGTQVDITLGRRAAPDMPRPLDALSFRARFDLQLRVTRTDGRLVLDPVPIKVDTTPLRIRGKVGSSLYRSARAAGAPASAAQQYLRAVGNEVNLDTAISAADEFDLIVEYKRAATGEVEAGRLLYAGLVRDGKPKLQLMRWGPQGRFFEASGVGEQREGMVRPVPGRVSSNYGMRRHPILGYKRMHRGMDFKASHGQPIYAVTDGTVAMAGRNGGHGNYVKLTHGGGLQTGYSHMSRIAVRSGQRVRRGQVIGYVGSTGLSTGPHLHYEVYRNGRTVNPAGIKFVTRAQLEGAELQAFRGRLSSLQSVTPGAALVSLAPDPGLEERPEREIDRLERRRQVL</sequence>
<accession>A0A1C7D5I9</accession>
<gene>
    <name evidence="9" type="primary">mepM_2</name>
    <name evidence="9" type="ORF">A6F65_00402</name>
</gene>
<dbReference type="RefSeq" id="WP_083989148.1">
    <property type="nucleotide sequence ID" value="NZ_CP016545.1"/>
</dbReference>
<evidence type="ECO:0000256" key="3">
    <source>
        <dbReference type="ARBA" id="ARBA00022723"/>
    </source>
</evidence>
<evidence type="ECO:0000313" key="10">
    <source>
        <dbReference type="Proteomes" id="UP000092698"/>
    </source>
</evidence>
<dbReference type="EMBL" id="CP016545">
    <property type="protein sequence ID" value="ANU06727.1"/>
    <property type="molecule type" value="Genomic_DNA"/>
</dbReference>
<dbReference type="PANTHER" id="PTHR21666:SF288">
    <property type="entry name" value="CELL DIVISION PROTEIN YTFB"/>
    <property type="match status" value="1"/>
</dbReference>
<proteinExistence type="predicted"/>
<dbReference type="Pfam" id="PF01551">
    <property type="entry name" value="Peptidase_M23"/>
    <property type="match status" value="1"/>
</dbReference>
<dbReference type="AlphaFoldDB" id="A0A1C7D5I9"/>
<dbReference type="PATRIC" id="fig|645517.4.peg.402"/>
<dbReference type="GO" id="GO:0046872">
    <property type="term" value="F:metal ion binding"/>
    <property type="evidence" value="ECO:0007669"/>
    <property type="project" value="UniProtKB-KW"/>
</dbReference>
<comment type="cofactor">
    <cofactor evidence="1">
        <name>Zn(2+)</name>
        <dbReference type="ChEBI" id="CHEBI:29105"/>
    </cofactor>
</comment>
<feature type="region of interest" description="Disordered" evidence="7">
    <location>
        <begin position="510"/>
        <end position="535"/>
    </location>
</feature>
<feature type="compositionally biased region" description="Basic and acidic residues" evidence="7">
    <location>
        <begin position="517"/>
        <end position="535"/>
    </location>
</feature>
<keyword evidence="2" id="KW-0645">Protease</keyword>
<evidence type="ECO:0000256" key="5">
    <source>
        <dbReference type="ARBA" id="ARBA00022833"/>
    </source>
</evidence>
<evidence type="ECO:0000313" key="9">
    <source>
        <dbReference type="EMBL" id="ANU06727.1"/>
    </source>
</evidence>
<evidence type="ECO:0000256" key="1">
    <source>
        <dbReference type="ARBA" id="ARBA00001947"/>
    </source>
</evidence>
<dbReference type="GO" id="GO:0004222">
    <property type="term" value="F:metalloendopeptidase activity"/>
    <property type="evidence" value="ECO:0007669"/>
    <property type="project" value="TreeGrafter"/>
</dbReference>
<keyword evidence="3" id="KW-0479">Metal-binding</keyword>
<dbReference type="SUPFAM" id="SSF51261">
    <property type="entry name" value="Duplicated hybrid motif"/>
    <property type="match status" value="1"/>
</dbReference>
<name>A0A1C7D5I9_9SPHN</name>
<dbReference type="STRING" id="645517.A6F65_00402"/>
<keyword evidence="6" id="KW-0482">Metalloprotease</keyword>
<evidence type="ECO:0000259" key="8">
    <source>
        <dbReference type="Pfam" id="PF01551"/>
    </source>
</evidence>
<evidence type="ECO:0000256" key="2">
    <source>
        <dbReference type="ARBA" id="ARBA00022670"/>
    </source>
</evidence>
<dbReference type="EC" id="3.4.24.-" evidence="9"/>
<keyword evidence="5" id="KW-0862">Zinc</keyword>
<evidence type="ECO:0000256" key="7">
    <source>
        <dbReference type="SAM" id="MobiDB-lite"/>
    </source>
</evidence>
<protein>
    <submittedName>
        <fullName evidence="9">Murein DD-endopeptidase MepM</fullName>
        <ecNumber evidence="9">3.4.24.-</ecNumber>
    </submittedName>
</protein>
<dbReference type="Gene3D" id="3.10.450.350">
    <property type="match status" value="1"/>
</dbReference>
<keyword evidence="10" id="KW-1185">Reference proteome</keyword>
<dbReference type="Proteomes" id="UP000092698">
    <property type="component" value="Chromosome"/>
</dbReference>
<dbReference type="InterPro" id="IPR016047">
    <property type="entry name" value="M23ase_b-sheet_dom"/>
</dbReference>
<dbReference type="InterPro" id="IPR050570">
    <property type="entry name" value="Cell_wall_metabolism_enzyme"/>
</dbReference>
<evidence type="ECO:0000256" key="6">
    <source>
        <dbReference type="ARBA" id="ARBA00023049"/>
    </source>
</evidence>
<organism evidence="9 10">
    <name type="scientific">Paraurantiacibacter namhicola</name>
    <dbReference type="NCBI Taxonomy" id="645517"/>
    <lineage>
        <taxon>Bacteria</taxon>
        <taxon>Pseudomonadati</taxon>
        <taxon>Pseudomonadota</taxon>
        <taxon>Alphaproteobacteria</taxon>
        <taxon>Sphingomonadales</taxon>
        <taxon>Erythrobacteraceae</taxon>
        <taxon>Paraurantiacibacter</taxon>
    </lineage>
</organism>